<feature type="transmembrane region" description="Helical" evidence="1">
    <location>
        <begin position="186"/>
        <end position="204"/>
    </location>
</feature>
<evidence type="ECO:0000259" key="2">
    <source>
        <dbReference type="SMART" id="SM00014"/>
    </source>
</evidence>
<dbReference type="SUPFAM" id="SSF48317">
    <property type="entry name" value="Acid phosphatase/Vanadium-dependent haloperoxidase"/>
    <property type="match status" value="1"/>
</dbReference>
<name>A0A4Q9DK68_9BACL</name>
<dbReference type="Proteomes" id="UP000293142">
    <property type="component" value="Unassembled WGS sequence"/>
</dbReference>
<organism evidence="3 4">
    <name type="scientific">Paenibacillus thalictri</name>
    <dbReference type="NCBI Taxonomy" id="2527873"/>
    <lineage>
        <taxon>Bacteria</taxon>
        <taxon>Bacillati</taxon>
        <taxon>Bacillota</taxon>
        <taxon>Bacilli</taxon>
        <taxon>Bacillales</taxon>
        <taxon>Paenibacillaceae</taxon>
        <taxon>Paenibacillus</taxon>
    </lineage>
</organism>
<evidence type="ECO:0000256" key="1">
    <source>
        <dbReference type="SAM" id="Phobius"/>
    </source>
</evidence>
<reference evidence="3 4" key="1">
    <citation type="submission" date="2019-02" db="EMBL/GenBank/DDBJ databases">
        <title>Paenibacillus sp. nov., isolated from surface-sterilized tissue of Thalictrum simplex L.</title>
        <authorList>
            <person name="Tuo L."/>
        </authorList>
    </citation>
    <scope>NUCLEOTIDE SEQUENCE [LARGE SCALE GENOMIC DNA]</scope>
    <source>
        <strain evidence="3 4">N2SHLJ1</strain>
    </source>
</reference>
<keyword evidence="1" id="KW-0812">Transmembrane</keyword>
<dbReference type="RefSeq" id="WP_131017021.1">
    <property type="nucleotide sequence ID" value="NZ_SIRE01000024.1"/>
</dbReference>
<dbReference type="InterPro" id="IPR000326">
    <property type="entry name" value="PAP2/HPO"/>
</dbReference>
<feature type="transmembrane region" description="Helical" evidence="1">
    <location>
        <begin position="130"/>
        <end position="148"/>
    </location>
</feature>
<dbReference type="EMBL" id="SIRE01000024">
    <property type="protein sequence ID" value="TBL72452.1"/>
    <property type="molecule type" value="Genomic_DNA"/>
</dbReference>
<dbReference type="AlphaFoldDB" id="A0A4Q9DK68"/>
<evidence type="ECO:0000313" key="4">
    <source>
        <dbReference type="Proteomes" id="UP000293142"/>
    </source>
</evidence>
<accession>A0A4Q9DK68</accession>
<gene>
    <name evidence="3" type="ORF">EYB31_29165</name>
</gene>
<dbReference type="SMART" id="SM00014">
    <property type="entry name" value="acidPPc"/>
    <property type="match status" value="1"/>
</dbReference>
<feature type="transmembrane region" description="Helical" evidence="1">
    <location>
        <begin position="89"/>
        <end position="110"/>
    </location>
</feature>
<sequence>MKLNGRLAAAFIVSLLCAAGFGLIALFVSSKQIAAFDQTLVSLVQGMETPALTQIMKCFTTIGSGKYSSILALAIVLFLYFVLHHRKELILFVWVTGGTWLLNEGLKAVFQRARPDIHRIVQATGYSFPSGHSMAAFSLYGVFAFLLWRHIPSALGRIVLIALSGILILMIGISRIYLGVHYPSDVLGGFLASGCWVFLSVWIFRRYIQKGRQRRREIYKRSN</sequence>
<feature type="transmembrane region" description="Helical" evidence="1">
    <location>
        <begin position="160"/>
        <end position="180"/>
    </location>
</feature>
<dbReference type="PANTHER" id="PTHR14969:SF13">
    <property type="entry name" value="AT30094P"/>
    <property type="match status" value="1"/>
</dbReference>
<feature type="domain" description="Phosphatidic acid phosphatase type 2/haloperoxidase" evidence="2">
    <location>
        <begin position="89"/>
        <end position="201"/>
    </location>
</feature>
<dbReference type="OrthoDB" id="9789113at2"/>
<keyword evidence="1" id="KW-1133">Transmembrane helix</keyword>
<protein>
    <submittedName>
        <fullName evidence="3">Phosphatase PAP2 family protein</fullName>
    </submittedName>
</protein>
<dbReference type="Gene3D" id="1.20.144.10">
    <property type="entry name" value="Phosphatidic acid phosphatase type 2/haloperoxidase"/>
    <property type="match status" value="2"/>
</dbReference>
<dbReference type="CDD" id="cd03392">
    <property type="entry name" value="PAP2_like_2"/>
    <property type="match status" value="1"/>
</dbReference>
<evidence type="ECO:0000313" key="3">
    <source>
        <dbReference type="EMBL" id="TBL72452.1"/>
    </source>
</evidence>
<proteinExistence type="predicted"/>
<dbReference type="PANTHER" id="PTHR14969">
    <property type="entry name" value="SPHINGOSINE-1-PHOSPHATE PHOSPHOHYDROLASE"/>
    <property type="match status" value="1"/>
</dbReference>
<comment type="caution">
    <text evidence="3">The sequence shown here is derived from an EMBL/GenBank/DDBJ whole genome shotgun (WGS) entry which is preliminary data.</text>
</comment>
<keyword evidence="4" id="KW-1185">Reference proteome</keyword>
<keyword evidence="1" id="KW-0472">Membrane</keyword>
<feature type="transmembrane region" description="Helical" evidence="1">
    <location>
        <begin position="59"/>
        <end position="82"/>
    </location>
</feature>
<dbReference type="InterPro" id="IPR036938">
    <property type="entry name" value="PAP2/HPO_sf"/>
</dbReference>
<dbReference type="Pfam" id="PF01569">
    <property type="entry name" value="PAP2"/>
    <property type="match status" value="1"/>
</dbReference>